<dbReference type="RefSeq" id="XP_020903399.1">
    <property type="nucleotide sequence ID" value="XM_021047740.2"/>
</dbReference>
<keyword evidence="9" id="KW-1185">Reference proteome</keyword>
<keyword evidence="1 6" id="KW-0479">Metal-binding</keyword>
<evidence type="ECO:0000256" key="4">
    <source>
        <dbReference type="ARBA" id="ARBA00022833"/>
    </source>
</evidence>
<dbReference type="FunFam" id="3.30.1370.210:FF:000010">
    <property type="entry name" value="Zinc finger CCCH domain-containing protein 28"/>
    <property type="match status" value="1"/>
</dbReference>
<evidence type="ECO:0000313" key="8">
    <source>
        <dbReference type="EnsemblMetazoa" id="XP_020903399.1"/>
    </source>
</evidence>
<dbReference type="Pfam" id="PF22628">
    <property type="entry name" value="zf-CCCH_10"/>
    <property type="match status" value="4"/>
</dbReference>
<sequence length="389" mass="43565">MIVPLMGKDPRWLQVEVCREFQRGKCSRTEDECRFAHPPAHVAVHNGRVTACFDSLKDRCQREKCKYLHPPKHLKTQLETNGRMLQHQQQQIAMQHQMIAPLAQQMLANQTLLPGWPMQVPTSNGTLIQQPVAFLPDTSGIPGTPRRLDKSDKLEVCREYQRGACSREESECRYAHPPRHASIDTSDGMVTVCMDFIKGKCQRESCKYFHPPTHLQGKVKAAQQQQMSLPLLDGSRKRAHEPISELTPGEPLRKQAPTVEVPIFVPGLSTASFPQGLAAMPFAGLQTVPLVTGLQMYPQQSQWQQVPTANYIPMELATPPPTPQNMSPPQPAQTYIQAPALTPPQYDGYEPYQYQMAGSSPPQPVDVQYCNGYYYNVGPGSNYSSPTSF</sequence>
<dbReference type="Gene3D" id="3.30.1370.210">
    <property type="match status" value="2"/>
</dbReference>
<evidence type="ECO:0000256" key="6">
    <source>
        <dbReference type="PROSITE-ProRule" id="PRU00723"/>
    </source>
</evidence>
<dbReference type="AlphaFoldDB" id="A0A913XF03"/>
<organism evidence="8 9">
    <name type="scientific">Exaiptasia diaphana</name>
    <name type="common">Tropical sea anemone</name>
    <name type="synonym">Aiptasia pulchella</name>
    <dbReference type="NCBI Taxonomy" id="2652724"/>
    <lineage>
        <taxon>Eukaryota</taxon>
        <taxon>Metazoa</taxon>
        <taxon>Cnidaria</taxon>
        <taxon>Anthozoa</taxon>
        <taxon>Hexacorallia</taxon>
        <taxon>Actiniaria</taxon>
        <taxon>Aiptasiidae</taxon>
        <taxon>Exaiptasia</taxon>
    </lineage>
</organism>
<dbReference type="InterPro" id="IPR000571">
    <property type="entry name" value="Znf_CCCH"/>
</dbReference>
<feature type="zinc finger region" description="C3H1-type" evidence="6">
    <location>
        <begin position="192"/>
        <end position="213"/>
    </location>
</feature>
<feature type="zinc finger region" description="C3H1-type" evidence="6">
    <location>
        <begin position="46"/>
        <end position="72"/>
    </location>
</feature>
<evidence type="ECO:0000313" key="9">
    <source>
        <dbReference type="Proteomes" id="UP000887567"/>
    </source>
</evidence>
<feature type="domain" description="C3H1-type" evidence="7">
    <location>
        <begin position="12"/>
        <end position="40"/>
    </location>
</feature>
<dbReference type="GO" id="GO:0003723">
    <property type="term" value="F:RNA binding"/>
    <property type="evidence" value="ECO:0007669"/>
    <property type="project" value="TreeGrafter"/>
</dbReference>
<dbReference type="GO" id="GO:0005737">
    <property type="term" value="C:cytoplasm"/>
    <property type="evidence" value="ECO:0007669"/>
    <property type="project" value="TreeGrafter"/>
</dbReference>
<protein>
    <recommendedName>
        <fullName evidence="7">C3H1-type domain-containing protein</fullName>
    </recommendedName>
</protein>
<dbReference type="FunFam" id="3.30.1370.210:FF:000001">
    <property type="entry name" value="Muscleblind-like 2 isoform 1"/>
    <property type="match status" value="1"/>
</dbReference>
<dbReference type="SMART" id="SM00356">
    <property type="entry name" value="ZnF_C3H1"/>
    <property type="match status" value="4"/>
</dbReference>
<keyword evidence="2" id="KW-0677">Repeat</keyword>
<feature type="domain" description="C3H1-type" evidence="7">
    <location>
        <begin position="151"/>
        <end position="179"/>
    </location>
</feature>
<name>A0A913XF03_EXADI</name>
<evidence type="ECO:0000256" key="5">
    <source>
        <dbReference type="ARBA" id="ARBA00038226"/>
    </source>
</evidence>
<dbReference type="GeneID" id="110242589"/>
<reference evidence="8" key="1">
    <citation type="submission" date="2022-11" db="UniProtKB">
        <authorList>
            <consortium name="EnsemblMetazoa"/>
        </authorList>
    </citation>
    <scope>IDENTIFICATION</scope>
</reference>
<dbReference type="PANTHER" id="PTHR12675">
    <property type="entry name" value="MUSCLEBLIND-LIKE PROTEIN"/>
    <property type="match status" value="1"/>
</dbReference>
<dbReference type="EnsemblMetazoa" id="XM_021047740.2">
    <property type="protein sequence ID" value="XP_020903399.1"/>
    <property type="gene ID" value="LOC110242589"/>
</dbReference>
<accession>A0A913XF03</accession>
<dbReference type="GO" id="GO:0005654">
    <property type="term" value="C:nucleoplasm"/>
    <property type="evidence" value="ECO:0007669"/>
    <property type="project" value="TreeGrafter"/>
</dbReference>
<dbReference type="PROSITE" id="PS50103">
    <property type="entry name" value="ZF_C3H1"/>
    <property type="match status" value="4"/>
</dbReference>
<comment type="similarity">
    <text evidence="5">Belongs to the muscleblind family.</text>
</comment>
<evidence type="ECO:0000259" key="7">
    <source>
        <dbReference type="PROSITE" id="PS50103"/>
    </source>
</evidence>
<dbReference type="PANTHER" id="PTHR12675:SF12">
    <property type="entry name" value="PROTEIN MUSCLEBLIND"/>
    <property type="match status" value="1"/>
</dbReference>
<evidence type="ECO:0000256" key="1">
    <source>
        <dbReference type="ARBA" id="ARBA00022723"/>
    </source>
</evidence>
<evidence type="ECO:0000256" key="3">
    <source>
        <dbReference type="ARBA" id="ARBA00022771"/>
    </source>
</evidence>
<feature type="zinc finger region" description="C3H1-type" evidence="6">
    <location>
        <begin position="12"/>
        <end position="40"/>
    </location>
</feature>
<feature type="domain" description="C3H1-type" evidence="7">
    <location>
        <begin position="192"/>
        <end position="213"/>
    </location>
</feature>
<keyword evidence="3 6" id="KW-0863">Zinc-finger</keyword>
<dbReference type="OrthoDB" id="6285980at2759"/>
<feature type="domain" description="C3H1-type" evidence="7">
    <location>
        <begin position="46"/>
        <end position="72"/>
    </location>
</feature>
<proteinExistence type="inferred from homology"/>
<dbReference type="GO" id="GO:0043484">
    <property type="term" value="P:regulation of RNA splicing"/>
    <property type="evidence" value="ECO:0007669"/>
    <property type="project" value="TreeGrafter"/>
</dbReference>
<dbReference type="InterPro" id="IPR054429">
    <property type="entry name" value="Znf-CCCH_Muscleblind-like"/>
</dbReference>
<dbReference type="KEGG" id="epa:110242589"/>
<dbReference type="GO" id="GO:0008270">
    <property type="term" value="F:zinc ion binding"/>
    <property type="evidence" value="ECO:0007669"/>
    <property type="project" value="UniProtKB-KW"/>
</dbReference>
<keyword evidence="4 6" id="KW-0862">Zinc</keyword>
<dbReference type="Proteomes" id="UP000887567">
    <property type="component" value="Unplaced"/>
</dbReference>
<feature type="zinc finger region" description="C3H1-type" evidence="6">
    <location>
        <begin position="151"/>
        <end position="179"/>
    </location>
</feature>
<evidence type="ECO:0000256" key="2">
    <source>
        <dbReference type="ARBA" id="ARBA00022737"/>
    </source>
</evidence>